<keyword evidence="2" id="KW-0964">Secreted</keyword>
<evidence type="ECO:0008006" key="7">
    <source>
        <dbReference type="Google" id="ProtNLM"/>
    </source>
</evidence>
<keyword evidence="3" id="KW-1133">Transmembrane helix</keyword>
<evidence type="ECO:0000256" key="1">
    <source>
        <dbReference type="ARBA" id="ARBA00004613"/>
    </source>
</evidence>
<dbReference type="OrthoDB" id="8221747at2"/>
<dbReference type="GO" id="GO:0002020">
    <property type="term" value="F:protease binding"/>
    <property type="evidence" value="ECO:0007669"/>
    <property type="project" value="TreeGrafter"/>
</dbReference>
<dbReference type="PANTHER" id="PTHR11844:SF33">
    <property type="entry name" value="TISSUE INHIBITOR OF METALLOPROTEINASE"/>
    <property type="match status" value="1"/>
</dbReference>
<protein>
    <recommendedName>
        <fullName evidence="7">Tissue inhibitor of metalloproteinase</fullName>
    </recommendedName>
</protein>
<feature type="signal peptide" evidence="4">
    <location>
        <begin position="1"/>
        <end position="28"/>
    </location>
</feature>
<name>A0A3B0B260_9BACL</name>
<evidence type="ECO:0000313" key="6">
    <source>
        <dbReference type="Proteomes" id="UP000282311"/>
    </source>
</evidence>
<keyword evidence="4" id="KW-0732">Signal</keyword>
<dbReference type="EMBL" id="RBAH01000034">
    <property type="protein sequence ID" value="RKN66084.1"/>
    <property type="molecule type" value="Genomic_DNA"/>
</dbReference>
<evidence type="ECO:0000313" key="5">
    <source>
        <dbReference type="EMBL" id="RKN66084.1"/>
    </source>
</evidence>
<dbReference type="InterPro" id="IPR001820">
    <property type="entry name" value="TIMP"/>
</dbReference>
<dbReference type="GO" id="GO:0031012">
    <property type="term" value="C:extracellular matrix"/>
    <property type="evidence" value="ECO:0007669"/>
    <property type="project" value="TreeGrafter"/>
</dbReference>
<keyword evidence="6" id="KW-1185">Reference proteome</keyword>
<reference evidence="5 6" key="1">
    <citation type="journal article" date="2007" name="Int. J. Syst. Evol. Microbiol.">
        <title>Paenibacillus ginsengarvi sp. nov., isolated from soil from ginseng cultivation.</title>
        <authorList>
            <person name="Yoon M.H."/>
            <person name="Ten L.N."/>
            <person name="Im W.T."/>
        </authorList>
    </citation>
    <scope>NUCLEOTIDE SEQUENCE [LARGE SCALE GENOMIC DNA]</scope>
    <source>
        <strain evidence="5 6">KCTC 13059</strain>
    </source>
</reference>
<evidence type="ECO:0000256" key="3">
    <source>
        <dbReference type="SAM" id="Phobius"/>
    </source>
</evidence>
<evidence type="ECO:0000256" key="4">
    <source>
        <dbReference type="SAM" id="SignalP"/>
    </source>
</evidence>
<proteinExistence type="predicted"/>
<dbReference type="Gene3D" id="2.40.50.120">
    <property type="match status" value="1"/>
</dbReference>
<keyword evidence="3" id="KW-0472">Membrane</keyword>
<dbReference type="GO" id="GO:0008191">
    <property type="term" value="F:metalloendopeptidase inhibitor activity"/>
    <property type="evidence" value="ECO:0007669"/>
    <property type="project" value="InterPro"/>
</dbReference>
<feature type="chain" id="PRO_5017382594" description="Tissue inhibitor of metalloproteinase" evidence="4">
    <location>
        <begin position="29"/>
        <end position="188"/>
    </location>
</feature>
<keyword evidence="3" id="KW-0812">Transmembrane</keyword>
<dbReference type="GO" id="GO:0005615">
    <property type="term" value="C:extracellular space"/>
    <property type="evidence" value="ECO:0007669"/>
    <property type="project" value="TreeGrafter"/>
</dbReference>
<dbReference type="Proteomes" id="UP000282311">
    <property type="component" value="Unassembled WGS sequence"/>
</dbReference>
<comment type="caution">
    <text evidence="5">The sequence shown here is derived from an EMBL/GenBank/DDBJ whole genome shotgun (WGS) entry which is preliminary data.</text>
</comment>
<gene>
    <name evidence="5" type="ORF">D7M11_31250</name>
</gene>
<evidence type="ECO:0000256" key="2">
    <source>
        <dbReference type="ARBA" id="ARBA00022525"/>
    </source>
</evidence>
<dbReference type="SUPFAM" id="SSF50242">
    <property type="entry name" value="TIMP-like"/>
    <property type="match status" value="1"/>
</dbReference>
<sequence>MRTTIVWMLIVLLSAGIVFSLAPAPASACSCAGPAPVQEELNRKTAVFSGKVTGVAGPNRGFIRSSADPVRITFEVGKVWKGELLAQTDVYTASSSASCGYDSFAVGKEYIVYASTDKDQLVTGLCSRTKLLTAAGEDLQALGNGYGPLPGKSGPTRNVPLTADIAAVVVLLAAAVSFLVTRKRRRSS</sequence>
<comment type="subcellular location">
    <subcellularLocation>
        <location evidence="1">Secreted</location>
    </subcellularLocation>
</comment>
<dbReference type="GO" id="GO:0051045">
    <property type="term" value="P:negative regulation of membrane protein ectodomain proteolysis"/>
    <property type="evidence" value="ECO:0007669"/>
    <property type="project" value="TreeGrafter"/>
</dbReference>
<dbReference type="RefSeq" id="WP_120751211.1">
    <property type="nucleotide sequence ID" value="NZ_RBAH01000034.1"/>
</dbReference>
<dbReference type="PROSITE" id="PS51257">
    <property type="entry name" value="PROKAR_LIPOPROTEIN"/>
    <property type="match status" value="1"/>
</dbReference>
<dbReference type="PANTHER" id="PTHR11844">
    <property type="entry name" value="METALLOPROTEASE INHIBITOR"/>
    <property type="match status" value="1"/>
</dbReference>
<dbReference type="InterPro" id="IPR008993">
    <property type="entry name" value="TIMP-like_OB-fold"/>
</dbReference>
<feature type="transmembrane region" description="Helical" evidence="3">
    <location>
        <begin position="161"/>
        <end position="180"/>
    </location>
</feature>
<accession>A0A3B0B260</accession>
<organism evidence="5 6">
    <name type="scientific">Paenibacillus ginsengarvi</name>
    <dbReference type="NCBI Taxonomy" id="400777"/>
    <lineage>
        <taxon>Bacteria</taxon>
        <taxon>Bacillati</taxon>
        <taxon>Bacillota</taxon>
        <taxon>Bacilli</taxon>
        <taxon>Bacillales</taxon>
        <taxon>Paenibacillaceae</taxon>
        <taxon>Paenibacillus</taxon>
    </lineage>
</organism>
<dbReference type="AlphaFoldDB" id="A0A3B0B260"/>